<keyword evidence="1" id="KW-0472">Membrane</keyword>
<evidence type="ECO:0000313" key="3">
    <source>
        <dbReference type="Proteomes" id="UP000191144"/>
    </source>
</evidence>
<keyword evidence="1" id="KW-1133">Transmembrane helix</keyword>
<keyword evidence="1" id="KW-0812">Transmembrane</keyword>
<gene>
    <name evidence="2" type="ORF">LAME_0F15896G</name>
</gene>
<name>A0A1G4JYS2_9SACH</name>
<reference evidence="3" key="1">
    <citation type="submission" date="2016-03" db="EMBL/GenBank/DDBJ databases">
        <authorList>
            <person name="Devillers Hugo."/>
        </authorList>
    </citation>
    <scope>NUCLEOTIDE SEQUENCE [LARGE SCALE GENOMIC DNA]</scope>
</reference>
<evidence type="ECO:0000313" key="2">
    <source>
        <dbReference type="EMBL" id="SCU96332.1"/>
    </source>
</evidence>
<dbReference type="EMBL" id="LT598477">
    <property type="protein sequence ID" value="SCU96332.1"/>
    <property type="molecule type" value="Genomic_DNA"/>
</dbReference>
<evidence type="ECO:0000256" key="1">
    <source>
        <dbReference type="SAM" id="Phobius"/>
    </source>
</evidence>
<dbReference type="Proteomes" id="UP000191144">
    <property type="component" value="Chromosome F"/>
</dbReference>
<proteinExistence type="predicted"/>
<accession>A0A1G4JYS2</accession>
<protein>
    <submittedName>
        <fullName evidence="2">LAME_0F15896g1_1</fullName>
    </submittedName>
</protein>
<dbReference type="OrthoDB" id="4034942at2759"/>
<sequence length="209" mass="23467">MNRFDLVSSITWPEEAQISQRTNKYRALILVQNLFYNAGIATSFCYVIAAMVLQPLLQTQTDQRTQLSAACLLKARKMVSFLESRLMGTSASVLGHNEKIDALSSKTTIERCTQTEESEHSVPDGQEASGWTRIAARLRYTCSMLDNFSDEHSDQDDQSMFLPLRFQTQSLNSCLLGLDARDNDAETATREGIKDIRDMKGWIINGKAS</sequence>
<organism evidence="2 3">
    <name type="scientific">Lachancea meyersii CBS 8951</name>
    <dbReference type="NCBI Taxonomy" id="1266667"/>
    <lineage>
        <taxon>Eukaryota</taxon>
        <taxon>Fungi</taxon>
        <taxon>Dikarya</taxon>
        <taxon>Ascomycota</taxon>
        <taxon>Saccharomycotina</taxon>
        <taxon>Saccharomycetes</taxon>
        <taxon>Saccharomycetales</taxon>
        <taxon>Saccharomycetaceae</taxon>
        <taxon>Lachancea</taxon>
    </lineage>
</organism>
<keyword evidence="3" id="KW-1185">Reference proteome</keyword>
<feature type="transmembrane region" description="Helical" evidence="1">
    <location>
        <begin position="34"/>
        <end position="57"/>
    </location>
</feature>
<dbReference type="AlphaFoldDB" id="A0A1G4JYS2"/>